<evidence type="ECO:0000313" key="6">
    <source>
        <dbReference type="EMBL" id="MFA3835386.1"/>
    </source>
</evidence>
<reference evidence="6 7" key="1">
    <citation type="submission" date="2024-08" db="EMBL/GenBank/DDBJ databases">
        <title>Genome sequence of Streptomyces aureus CACIA-1.46HGO.</title>
        <authorList>
            <person name="Evangelista-Martinez Z."/>
        </authorList>
    </citation>
    <scope>NUCLEOTIDE SEQUENCE [LARGE SCALE GENOMIC DNA]</scope>
    <source>
        <strain evidence="6 7">CACIA-1.46HGO</strain>
    </source>
</reference>
<feature type="domain" description="Glycoside hydrolase 35 catalytic" evidence="4">
    <location>
        <begin position="36"/>
        <end position="204"/>
    </location>
</feature>
<dbReference type="Pfam" id="PF22369">
    <property type="entry name" value="GLMA_2nd"/>
    <property type="match status" value="1"/>
</dbReference>
<dbReference type="Gene3D" id="3.40.50.880">
    <property type="match status" value="1"/>
</dbReference>
<dbReference type="InterPro" id="IPR001944">
    <property type="entry name" value="Glycoside_Hdrlase_35"/>
</dbReference>
<accession>A0ABV4SAB7</accession>
<dbReference type="Gene3D" id="3.20.20.80">
    <property type="entry name" value="Glycosidases"/>
    <property type="match status" value="1"/>
</dbReference>
<dbReference type="InterPro" id="IPR017853">
    <property type="entry name" value="GH"/>
</dbReference>
<sequence length="845" mass="91305">MSTSQGSDRATHGARAQGSASGEQADRTVEFERRRLLVGGVPRIVMAGEVHYFRLRREDWADRLDKLVAAGCTAVASYMPWLVHETPDGEVDLTGATSEYRDLVHFLELAAERALLVIARPGPFVMAELKHEGVPFRIYRDHPEAVPRGWDGEPVPTRTLDYLAPGYLSQAERWFAAVTSVLAEHQITRGGPVAALQLDNEVGMLTWVSGAPELTDRTLAVLASQSLERWGREESVRRYGADPTDLAAWADQWRSGGTRSGTVTQQLTLHHDLADHHRDRYAAYLLRLRDVALEHGIEVPMLVNLHGTDAARGRTFPIGISQLSRAYAGIPRMTSGSDHYLYDATVENTPDLYVMNAFMAAVHDGDQPLTSLEFEAGTGDYGEDLSRQAAPEATGLKTRLCVAQGNRLINYYLFSGGHNPPLDEPAGDGNDRIAFTGERHGFAAPVDPEGRLSEAYAGIRDAVRAVRGSEHLLADMDEAHDDIVLGYVPDHYLTEFAHPASGARREQRRDIERSRGMGPRDILARALVLGRHSFAACDLSAAPTSYRSELDPVGPVLALATPATLGHAVQERLAAYLRAGGRLLLHGRLPVLDDDGTPCTVLADALGLAVEETVEGTGGYFPSVRATGWAGPQPEVRVGFLERLRTTGTDVVKAEPLALDVADGSPAAMDVTLEGGGRAVVVACDYPCHLEFWRMLLGRLAVRAQTVADGATPGLVTTVTADTTGQKLVHLINVSVQPQRFTLTVAGELYAGGTVLELPARTGLMLPLDVRLDGAVLRWATAELDEPRDGPTLSLRRGAGPGSALLETDRTVVVEDGARTERTEGGVLVTWPGGADGERLDVRLA</sequence>
<dbReference type="InterPro" id="IPR031330">
    <property type="entry name" value="Gly_Hdrlase_35_cat"/>
</dbReference>
<feature type="domain" description="GLMA-like second" evidence="5">
    <location>
        <begin position="523"/>
        <end position="616"/>
    </location>
</feature>
<dbReference type="InterPro" id="IPR029062">
    <property type="entry name" value="Class_I_gatase-like"/>
</dbReference>
<evidence type="ECO:0000313" key="7">
    <source>
        <dbReference type="Proteomes" id="UP001571476"/>
    </source>
</evidence>
<gene>
    <name evidence="6" type="ORF">ACEG43_04175</name>
</gene>
<name>A0ABV4SAB7_9ACTN</name>
<dbReference type="SUPFAM" id="SSF51445">
    <property type="entry name" value="(Trans)glycosidases"/>
    <property type="match status" value="1"/>
</dbReference>
<protein>
    <submittedName>
        <fullName evidence="6">Beta-galactosidase</fullName>
    </submittedName>
</protein>
<keyword evidence="7" id="KW-1185">Reference proteome</keyword>
<dbReference type="EMBL" id="JBGOSP010000002">
    <property type="protein sequence ID" value="MFA3835386.1"/>
    <property type="molecule type" value="Genomic_DNA"/>
</dbReference>
<evidence type="ECO:0000256" key="2">
    <source>
        <dbReference type="RuleBase" id="RU003679"/>
    </source>
</evidence>
<organism evidence="6 7">
    <name type="scientific">Streptomyces aureus</name>
    <dbReference type="NCBI Taxonomy" id="193461"/>
    <lineage>
        <taxon>Bacteria</taxon>
        <taxon>Bacillati</taxon>
        <taxon>Actinomycetota</taxon>
        <taxon>Actinomycetes</taxon>
        <taxon>Kitasatosporales</taxon>
        <taxon>Streptomycetaceae</taxon>
        <taxon>Streptomyces</taxon>
    </lineage>
</organism>
<evidence type="ECO:0000256" key="3">
    <source>
        <dbReference type="SAM" id="MobiDB-lite"/>
    </source>
</evidence>
<evidence type="ECO:0000256" key="1">
    <source>
        <dbReference type="ARBA" id="ARBA00009809"/>
    </source>
</evidence>
<evidence type="ECO:0000259" key="5">
    <source>
        <dbReference type="Pfam" id="PF22369"/>
    </source>
</evidence>
<dbReference type="RefSeq" id="WP_372561399.1">
    <property type="nucleotide sequence ID" value="NZ_JBGOSP010000002.1"/>
</dbReference>
<dbReference type="CDD" id="cd03143">
    <property type="entry name" value="A4_beta-galactosidase_middle_domain"/>
    <property type="match status" value="1"/>
</dbReference>
<evidence type="ECO:0000259" key="4">
    <source>
        <dbReference type="Pfam" id="PF01301"/>
    </source>
</evidence>
<feature type="region of interest" description="Disordered" evidence="3">
    <location>
        <begin position="1"/>
        <end position="27"/>
    </location>
</feature>
<dbReference type="PANTHER" id="PTHR23421">
    <property type="entry name" value="BETA-GALACTOSIDASE RELATED"/>
    <property type="match status" value="1"/>
</dbReference>
<comment type="caution">
    <text evidence="6">The sequence shown here is derived from an EMBL/GenBank/DDBJ whole genome shotgun (WGS) entry which is preliminary data.</text>
</comment>
<dbReference type="InterPro" id="IPR054746">
    <property type="entry name" value="GLMA-like_second"/>
</dbReference>
<comment type="similarity">
    <text evidence="1 2">Belongs to the glycosyl hydrolase 35 family.</text>
</comment>
<dbReference type="Pfam" id="PF01301">
    <property type="entry name" value="Glyco_hydro_35"/>
    <property type="match status" value="1"/>
</dbReference>
<proteinExistence type="inferred from homology"/>
<dbReference type="Proteomes" id="UP001571476">
    <property type="component" value="Unassembled WGS sequence"/>
</dbReference>